<sequence>MIPTTNRQNAAESVFLNMPINEFLSKEDYDYYQNLQNILSSHICRNCRNRRVESFNEILSAIRYFVDRTNQDIWKRCLICGVCWHKNYICVNIRRLSEFLGKCKSSVNGSLQRLYLNSLQNKQQSFKILTEAIPYLKNHQDQLKMWSVRQFPYNSQIYNSLMASNQVTKQKSDKLHRNTQKKSQKYANLDKNSQNGNSENKADLKQEISSKPVKIEKEAENNFKDSMDLFREIDLSEGIFD</sequence>
<comment type="caution">
    <text evidence="3">The sequence shown here is derived from an EMBL/GenBank/DDBJ whole genome shotgun (WGS) entry which is preliminary data.</text>
</comment>
<dbReference type="InterPro" id="IPR018845">
    <property type="entry name" value="Initiator-bd"/>
</dbReference>
<feature type="region of interest" description="Disordered" evidence="1">
    <location>
        <begin position="169"/>
        <end position="221"/>
    </location>
</feature>
<evidence type="ECO:0000313" key="4">
    <source>
        <dbReference type="Proteomes" id="UP001470230"/>
    </source>
</evidence>
<evidence type="ECO:0000256" key="1">
    <source>
        <dbReference type="SAM" id="MobiDB-lite"/>
    </source>
</evidence>
<accession>A0ABR2JDU2</accession>
<organism evidence="3 4">
    <name type="scientific">Tritrichomonas musculus</name>
    <dbReference type="NCBI Taxonomy" id="1915356"/>
    <lineage>
        <taxon>Eukaryota</taxon>
        <taxon>Metamonada</taxon>
        <taxon>Parabasalia</taxon>
        <taxon>Tritrichomonadida</taxon>
        <taxon>Tritrichomonadidae</taxon>
        <taxon>Tritrichomonas</taxon>
    </lineage>
</organism>
<feature type="compositionally biased region" description="Basic and acidic residues" evidence="1">
    <location>
        <begin position="200"/>
        <end position="221"/>
    </location>
</feature>
<dbReference type="EMBL" id="JAPFFF010000012">
    <property type="protein sequence ID" value="KAK8876110.1"/>
    <property type="molecule type" value="Genomic_DNA"/>
</dbReference>
<proteinExistence type="predicted"/>
<gene>
    <name evidence="3" type="ORF">M9Y10_006297</name>
</gene>
<protein>
    <recommendedName>
        <fullName evidence="2">Initiator binding domain-containing protein</fullName>
    </recommendedName>
</protein>
<dbReference type="Pfam" id="PF10416">
    <property type="entry name" value="IBD"/>
    <property type="match status" value="1"/>
</dbReference>
<evidence type="ECO:0000259" key="2">
    <source>
        <dbReference type="Pfam" id="PF10416"/>
    </source>
</evidence>
<reference evidence="3 4" key="1">
    <citation type="submission" date="2024-04" db="EMBL/GenBank/DDBJ databases">
        <title>Tritrichomonas musculus Genome.</title>
        <authorList>
            <person name="Alves-Ferreira E."/>
            <person name="Grigg M."/>
            <person name="Lorenzi H."/>
            <person name="Galac M."/>
        </authorList>
    </citation>
    <scope>NUCLEOTIDE SEQUENCE [LARGE SCALE GENOMIC DNA]</scope>
    <source>
        <strain evidence="3 4">EAF2021</strain>
    </source>
</reference>
<feature type="domain" description="Initiator binding" evidence="2">
    <location>
        <begin position="27"/>
        <end position="152"/>
    </location>
</feature>
<evidence type="ECO:0000313" key="3">
    <source>
        <dbReference type="EMBL" id="KAK8876110.1"/>
    </source>
</evidence>
<dbReference type="Proteomes" id="UP001470230">
    <property type="component" value="Unassembled WGS sequence"/>
</dbReference>
<name>A0ABR2JDU2_9EUKA</name>
<feature type="compositionally biased region" description="Polar residues" evidence="1">
    <location>
        <begin position="190"/>
        <end position="199"/>
    </location>
</feature>
<keyword evidence="4" id="KW-1185">Reference proteome</keyword>